<evidence type="ECO:0000313" key="2">
    <source>
        <dbReference type="Proteomes" id="UP000012166"/>
    </source>
</evidence>
<dbReference type="Proteomes" id="UP000012166">
    <property type="component" value="Unassembled WGS sequence"/>
</dbReference>
<accession>A0ABC9SNI3</accession>
<reference evidence="1 2" key="1">
    <citation type="submission" date="2013-01" db="EMBL/GenBank/DDBJ databases">
        <authorList>
            <person name="Harkins D.M."/>
            <person name="Durkin A.S."/>
            <person name="Brinkac L.M."/>
            <person name="Haft D.H."/>
            <person name="Selengut J.D."/>
            <person name="Sanka R."/>
            <person name="DePew J."/>
            <person name="Purushe J."/>
            <person name="Hartskeerl R.A."/>
            <person name="Ahmed A."/>
            <person name="van der Linden H."/>
            <person name="Goris M.G.A."/>
            <person name="Vinetz J.M."/>
            <person name="Sutton G.G."/>
            <person name="Nierman W.C."/>
            <person name="Fouts D.E."/>
        </authorList>
    </citation>
    <scope>NUCLEOTIDE SEQUENCE [LARGE SCALE GENOMIC DNA]</scope>
    <source>
        <strain evidence="1 2">Brem 328</strain>
    </source>
</reference>
<proteinExistence type="predicted"/>
<evidence type="ECO:0000313" key="1">
    <source>
        <dbReference type="EMBL" id="EMN19192.1"/>
    </source>
</evidence>
<dbReference type="AlphaFoldDB" id="A0ABC9SNI3"/>
<comment type="caution">
    <text evidence="1">The sequence shown here is derived from an EMBL/GenBank/DDBJ whole genome shotgun (WGS) entry which is preliminary data.</text>
</comment>
<dbReference type="EMBL" id="AHMS02000005">
    <property type="protein sequence ID" value="EMN19192.1"/>
    <property type="molecule type" value="Genomic_DNA"/>
</dbReference>
<protein>
    <submittedName>
        <fullName evidence="1">Uncharacterized protein</fullName>
    </submittedName>
</protein>
<organism evidence="1 2">
    <name type="scientific">Leptospira borgpetersenii str. Brem 328</name>
    <dbReference type="NCBI Taxonomy" id="1049780"/>
    <lineage>
        <taxon>Bacteria</taxon>
        <taxon>Pseudomonadati</taxon>
        <taxon>Spirochaetota</taxon>
        <taxon>Spirochaetia</taxon>
        <taxon>Leptospirales</taxon>
        <taxon>Leptospiraceae</taxon>
        <taxon>Leptospira</taxon>
    </lineage>
</organism>
<name>A0ABC9SNI3_LEPBO</name>
<gene>
    <name evidence="1" type="ORF">LEP1GSC056_2106</name>
</gene>
<sequence>MSIRFLSSGFEIFGFGLKSQFRIFRIYHKIRFLLRKDTNCKMRGVVLSKVPAIVLLEILRTGLKTSTEIFILNFS</sequence>